<dbReference type="PANTHER" id="PTHR32089">
    <property type="entry name" value="METHYL-ACCEPTING CHEMOTAXIS PROTEIN MCPB"/>
    <property type="match status" value="1"/>
</dbReference>
<evidence type="ECO:0000313" key="11">
    <source>
        <dbReference type="EMBL" id="SFD60031.1"/>
    </source>
</evidence>
<dbReference type="Gene3D" id="6.10.340.10">
    <property type="match status" value="1"/>
</dbReference>
<dbReference type="EMBL" id="FOMT01000001">
    <property type="protein sequence ID" value="SFD60031.1"/>
    <property type="molecule type" value="Genomic_DNA"/>
</dbReference>
<dbReference type="GO" id="GO:0006935">
    <property type="term" value="P:chemotaxis"/>
    <property type="evidence" value="ECO:0007669"/>
    <property type="project" value="InterPro"/>
</dbReference>
<keyword evidence="12" id="KW-1185">Reference proteome</keyword>
<comment type="subcellular location">
    <subcellularLocation>
        <location evidence="1">Cell membrane</location>
    </subcellularLocation>
</comment>
<dbReference type="GO" id="GO:0007165">
    <property type="term" value="P:signal transduction"/>
    <property type="evidence" value="ECO:0007669"/>
    <property type="project" value="UniProtKB-KW"/>
</dbReference>
<dbReference type="InterPro" id="IPR004090">
    <property type="entry name" value="Chemotax_Me-accpt_rcpt"/>
</dbReference>
<dbReference type="Gene3D" id="1.10.287.950">
    <property type="entry name" value="Methyl-accepting chemotaxis protein"/>
    <property type="match status" value="1"/>
</dbReference>
<evidence type="ECO:0000256" key="8">
    <source>
        <dbReference type="SAM" id="Phobius"/>
    </source>
</evidence>
<dbReference type="STRING" id="1045775.SAMN05216378_0593"/>
<feature type="transmembrane region" description="Helical" evidence="8">
    <location>
        <begin position="195"/>
        <end position="218"/>
    </location>
</feature>
<name>A0A1I1TN06_9BACL</name>
<dbReference type="GO" id="GO:0004888">
    <property type="term" value="F:transmembrane signaling receptor activity"/>
    <property type="evidence" value="ECO:0007669"/>
    <property type="project" value="InterPro"/>
</dbReference>
<feature type="compositionally biased region" description="Polar residues" evidence="7">
    <location>
        <begin position="502"/>
        <end position="521"/>
    </location>
</feature>
<dbReference type="Pfam" id="PF00672">
    <property type="entry name" value="HAMP"/>
    <property type="match status" value="1"/>
</dbReference>
<protein>
    <submittedName>
        <fullName evidence="11">Methyl-accepting chemotaxis protein</fullName>
    </submittedName>
</protein>
<reference evidence="12" key="1">
    <citation type="submission" date="2016-10" db="EMBL/GenBank/DDBJ databases">
        <authorList>
            <person name="Varghese N."/>
            <person name="Submissions S."/>
        </authorList>
    </citation>
    <scope>NUCLEOTIDE SEQUENCE [LARGE SCALE GENOMIC DNA]</scope>
    <source>
        <strain evidence="12">CGMCC 1.10784</strain>
    </source>
</reference>
<dbReference type="SUPFAM" id="SSF58104">
    <property type="entry name" value="Methyl-accepting chemotaxis protein (MCP) signaling domain"/>
    <property type="match status" value="1"/>
</dbReference>
<sequence length="575" mass="62368">MRFNLKWKMALIGLLPLCFYVFSGIYLLSELIKTNETMSDEVYGVSARSSALILNADRDLYQAYSAYQYLAFGDLDESGKAEWNKLLNENIKDAMDRVNEAKGIFEANKLLELKNEGDKSVGQLFQEFNTDFSTWEKAVSSAVQADNAAEQDRELRGQFEKARAGLDDIDGLLEQYAGVQIDESKQKLESTKSGIYIGMGLAVLLLVVLIYFTIRMVTRTVKTIMIRMKRVAEGDLTTERSVTYSRDELGVILRSVDDMIGILKRLITAITSSAKEVGSSTSQLNIVSQESATASQHVAANIQEVTSGTEVMARSAEETAKAIEEMTIGIQRLAHNITASAEQSASTSSEAGQGQEALGRLIGQMGEIKDVIGQLAGVIETLETRSQQIGAIAENITAFANQTNILSLNASIEAARAGEQGRGFAVVAGEIRKLAASSLESADGIHQLVAETRGEISGASSYMAQTLEEVERGNIRVEELQQRLAVIVAAIDHMSGQLQENSAITEQMSASSEQVNASMEQAASSAAANLERTESVAAATEEQLALMESIASAASQLEGTARELNREVNYFKVNE</sequence>
<dbReference type="CDD" id="cd11386">
    <property type="entry name" value="MCP_signal"/>
    <property type="match status" value="1"/>
</dbReference>
<evidence type="ECO:0000256" key="1">
    <source>
        <dbReference type="ARBA" id="ARBA00004236"/>
    </source>
</evidence>
<dbReference type="OrthoDB" id="9760371at2"/>
<keyword evidence="8" id="KW-0812">Transmembrane</keyword>
<dbReference type="Pfam" id="PF00015">
    <property type="entry name" value="MCPsignal"/>
    <property type="match status" value="1"/>
</dbReference>
<feature type="domain" description="HAMP" evidence="10">
    <location>
        <begin position="215"/>
        <end position="268"/>
    </location>
</feature>
<dbReference type="InterPro" id="IPR004089">
    <property type="entry name" value="MCPsignal_dom"/>
</dbReference>
<dbReference type="CDD" id="cd06225">
    <property type="entry name" value="HAMP"/>
    <property type="match status" value="1"/>
</dbReference>
<evidence type="ECO:0000256" key="7">
    <source>
        <dbReference type="SAM" id="MobiDB-lite"/>
    </source>
</evidence>
<keyword evidence="4 6" id="KW-0807">Transducer</keyword>
<dbReference type="SMART" id="SM00304">
    <property type="entry name" value="HAMP"/>
    <property type="match status" value="1"/>
</dbReference>
<accession>A0A1I1TN06</accession>
<dbReference type="AlphaFoldDB" id="A0A1I1TN06"/>
<feature type="region of interest" description="Disordered" evidence="7">
    <location>
        <begin position="502"/>
        <end position="526"/>
    </location>
</feature>
<keyword evidence="2" id="KW-1003">Cell membrane</keyword>
<gene>
    <name evidence="11" type="ORF">SAMN05216378_0593</name>
</gene>
<feature type="domain" description="Methyl-accepting transducer" evidence="9">
    <location>
        <begin position="287"/>
        <end position="523"/>
    </location>
</feature>
<dbReference type="InterPro" id="IPR003660">
    <property type="entry name" value="HAMP_dom"/>
</dbReference>
<dbReference type="SMART" id="SM00283">
    <property type="entry name" value="MA"/>
    <property type="match status" value="1"/>
</dbReference>
<dbReference type="PROSITE" id="PS50111">
    <property type="entry name" value="CHEMOTAXIS_TRANSDUC_2"/>
    <property type="match status" value="1"/>
</dbReference>
<evidence type="ECO:0000256" key="3">
    <source>
        <dbReference type="ARBA" id="ARBA00023136"/>
    </source>
</evidence>
<dbReference type="GO" id="GO:0005886">
    <property type="term" value="C:plasma membrane"/>
    <property type="evidence" value="ECO:0007669"/>
    <property type="project" value="UniProtKB-SubCell"/>
</dbReference>
<evidence type="ECO:0000259" key="9">
    <source>
        <dbReference type="PROSITE" id="PS50111"/>
    </source>
</evidence>
<dbReference type="PRINTS" id="PR00260">
    <property type="entry name" value="CHEMTRNSDUCR"/>
</dbReference>
<evidence type="ECO:0000259" key="10">
    <source>
        <dbReference type="PROSITE" id="PS50885"/>
    </source>
</evidence>
<organism evidence="11 12">
    <name type="scientific">Paenibacillus catalpae</name>
    <dbReference type="NCBI Taxonomy" id="1045775"/>
    <lineage>
        <taxon>Bacteria</taxon>
        <taxon>Bacillati</taxon>
        <taxon>Bacillota</taxon>
        <taxon>Bacilli</taxon>
        <taxon>Bacillales</taxon>
        <taxon>Paenibacillaceae</taxon>
        <taxon>Paenibacillus</taxon>
    </lineage>
</organism>
<keyword evidence="8" id="KW-1133">Transmembrane helix</keyword>
<evidence type="ECO:0000256" key="4">
    <source>
        <dbReference type="ARBA" id="ARBA00023224"/>
    </source>
</evidence>
<evidence type="ECO:0000256" key="6">
    <source>
        <dbReference type="PROSITE-ProRule" id="PRU00284"/>
    </source>
</evidence>
<evidence type="ECO:0000256" key="2">
    <source>
        <dbReference type="ARBA" id="ARBA00022475"/>
    </source>
</evidence>
<dbReference type="Proteomes" id="UP000198855">
    <property type="component" value="Unassembled WGS sequence"/>
</dbReference>
<comment type="similarity">
    <text evidence="5">Belongs to the methyl-accepting chemotaxis (MCP) protein family.</text>
</comment>
<keyword evidence="3 8" id="KW-0472">Membrane</keyword>
<evidence type="ECO:0000256" key="5">
    <source>
        <dbReference type="ARBA" id="ARBA00029447"/>
    </source>
</evidence>
<dbReference type="PROSITE" id="PS50885">
    <property type="entry name" value="HAMP"/>
    <property type="match status" value="1"/>
</dbReference>
<dbReference type="PANTHER" id="PTHR32089:SF112">
    <property type="entry name" value="LYSOZYME-LIKE PROTEIN-RELATED"/>
    <property type="match status" value="1"/>
</dbReference>
<evidence type="ECO:0000313" key="12">
    <source>
        <dbReference type="Proteomes" id="UP000198855"/>
    </source>
</evidence>
<proteinExistence type="inferred from homology"/>
<dbReference type="RefSeq" id="WP_091180817.1">
    <property type="nucleotide sequence ID" value="NZ_FOMT01000001.1"/>
</dbReference>